<dbReference type="RefSeq" id="WP_188436259.1">
    <property type="nucleotide sequence ID" value="NZ_BMCM01000002.1"/>
</dbReference>
<keyword evidence="2" id="KW-0812">Transmembrane</keyword>
<protein>
    <recommendedName>
        <fullName evidence="5">Capsular polysaccharide biosynthesis protein</fullName>
    </recommendedName>
</protein>
<name>A0ABQ1RP47_9MICO</name>
<keyword evidence="4" id="KW-1185">Reference proteome</keyword>
<keyword evidence="2" id="KW-0472">Membrane</keyword>
<keyword evidence="2" id="KW-1133">Transmembrane helix</keyword>
<evidence type="ECO:0000256" key="1">
    <source>
        <dbReference type="SAM" id="MobiDB-lite"/>
    </source>
</evidence>
<gene>
    <name evidence="3" type="ORF">GCM10007269_18380</name>
</gene>
<organism evidence="3 4">
    <name type="scientific">Microbacterium murale</name>
    <dbReference type="NCBI Taxonomy" id="1081040"/>
    <lineage>
        <taxon>Bacteria</taxon>
        <taxon>Bacillati</taxon>
        <taxon>Actinomycetota</taxon>
        <taxon>Actinomycetes</taxon>
        <taxon>Micrococcales</taxon>
        <taxon>Microbacteriaceae</taxon>
        <taxon>Microbacterium</taxon>
    </lineage>
</organism>
<dbReference type="EMBL" id="BMCM01000002">
    <property type="protein sequence ID" value="GGD75629.1"/>
    <property type="molecule type" value="Genomic_DNA"/>
</dbReference>
<sequence>MGIREIFGALGRRWLVVVIGVLVTLGAGWQVYQATPPEYTARGLVLLLPPVHDPTATEEEGGANPFLELAGLDLTARVVVATYSSTAFEEELESVSEFAEVEVNIDDSTRGGIIAVDVKDRSAEQALRTLTYVTTSVSERLTSLQTDVGVQEGDAVRSMLLASDTEAKPDFQSLIRIIVIVIGVGLGLTIAITLTLDVILVRRRRRRGMFEPSGKSGHPKGSASSAASSAAAGAATEQPGSAPLPDLDDEPVDALRAPRKGAPATSVRKPASAPSGPRSAAGHNNARS</sequence>
<comment type="caution">
    <text evidence="3">The sequence shown here is derived from an EMBL/GenBank/DDBJ whole genome shotgun (WGS) entry which is preliminary data.</text>
</comment>
<accession>A0ABQ1RP47</accession>
<evidence type="ECO:0000313" key="3">
    <source>
        <dbReference type="EMBL" id="GGD75629.1"/>
    </source>
</evidence>
<proteinExistence type="predicted"/>
<evidence type="ECO:0008006" key="5">
    <source>
        <dbReference type="Google" id="ProtNLM"/>
    </source>
</evidence>
<dbReference type="Proteomes" id="UP000629365">
    <property type="component" value="Unassembled WGS sequence"/>
</dbReference>
<feature type="compositionally biased region" description="Low complexity" evidence="1">
    <location>
        <begin position="270"/>
        <end position="282"/>
    </location>
</feature>
<evidence type="ECO:0000313" key="4">
    <source>
        <dbReference type="Proteomes" id="UP000629365"/>
    </source>
</evidence>
<feature type="region of interest" description="Disordered" evidence="1">
    <location>
        <begin position="209"/>
        <end position="288"/>
    </location>
</feature>
<feature type="compositionally biased region" description="Low complexity" evidence="1">
    <location>
        <begin position="212"/>
        <end position="235"/>
    </location>
</feature>
<reference evidence="4" key="1">
    <citation type="journal article" date="2019" name="Int. J. Syst. Evol. Microbiol.">
        <title>The Global Catalogue of Microorganisms (GCM) 10K type strain sequencing project: providing services to taxonomists for standard genome sequencing and annotation.</title>
        <authorList>
            <consortium name="The Broad Institute Genomics Platform"/>
            <consortium name="The Broad Institute Genome Sequencing Center for Infectious Disease"/>
            <person name="Wu L."/>
            <person name="Ma J."/>
        </authorList>
    </citation>
    <scope>NUCLEOTIDE SEQUENCE [LARGE SCALE GENOMIC DNA]</scope>
    <source>
        <strain evidence="4">CCM 7640</strain>
    </source>
</reference>
<feature type="transmembrane region" description="Helical" evidence="2">
    <location>
        <begin position="12"/>
        <end position="32"/>
    </location>
</feature>
<evidence type="ECO:0000256" key="2">
    <source>
        <dbReference type="SAM" id="Phobius"/>
    </source>
</evidence>
<feature type="transmembrane region" description="Helical" evidence="2">
    <location>
        <begin position="174"/>
        <end position="200"/>
    </location>
</feature>